<dbReference type="Proteomes" id="UP000016605">
    <property type="component" value="Unassembled WGS sequence"/>
</dbReference>
<protein>
    <submittedName>
        <fullName evidence="1">Uncharacterized protein</fullName>
    </submittedName>
</protein>
<dbReference type="HOGENOM" id="CLU_2611673_0_0_11"/>
<proteinExistence type="predicted"/>
<organism evidence="1 2">
    <name type="scientific">Leifsonia aquatica ATCC 14665</name>
    <dbReference type="NCBI Taxonomy" id="1358026"/>
    <lineage>
        <taxon>Bacteria</taxon>
        <taxon>Bacillati</taxon>
        <taxon>Actinomycetota</taxon>
        <taxon>Actinomycetes</taxon>
        <taxon>Micrococcales</taxon>
        <taxon>Microbacteriaceae</taxon>
        <taxon>Leifsonia</taxon>
    </lineage>
</organism>
<name>U2T9X6_LEIAQ</name>
<dbReference type="AlphaFoldDB" id="U2T9X6"/>
<evidence type="ECO:0000313" key="1">
    <source>
        <dbReference type="EMBL" id="ERK71502.1"/>
    </source>
</evidence>
<sequence>MRLIDGAEAIRGDLPASATHTVSVPSAAGDALGTGVHRFSSLTLVRELATAELSLLEAPVVTVGGDCAADLASVQHAVAA</sequence>
<reference evidence="1 2" key="1">
    <citation type="submission" date="2013-08" db="EMBL/GenBank/DDBJ databases">
        <authorList>
            <person name="Weinstock G."/>
            <person name="Sodergren E."/>
            <person name="Wylie T."/>
            <person name="Fulton L."/>
            <person name="Fulton R."/>
            <person name="Fronick C."/>
            <person name="O'Laughlin M."/>
            <person name="Godfrey J."/>
            <person name="Miner T."/>
            <person name="Herter B."/>
            <person name="Appelbaum E."/>
            <person name="Cordes M."/>
            <person name="Lek S."/>
            <person name="Wollam A."/>
            <person name="Pepin K.H."/>
            <person name="Palsikar V.B."/>
            <person name="Mitreva M."/>
            <person name="Wilson R.K."/>
        </authorList>
    </citation>
    <scope>NUCLEOTIDE SEQUENCE [LARGE SCALE GENOMIC DNA]</scope>
    <source>
        <strain evidence="1 2">ATCC 14665</strain>
    </source>
</reference>
<evidence type="ECO:0000313" key="2">
    <source>
        <dbReference type="Proteomes" id="UP000016605"/>
    </source>
</evidence>
<gene>
    <name evidence="1" type="ORF">N136_02148</name>
</gene>
<feature type="non-terminal residue" evidence="1">
    <location>
        <position position="80"/>
    </location>
</feature>
<dbReference type="EMBL" id="AWVQ01000266">
    <property type="protein sequence ID" value="ERK71502.1"/>
    <property type="molecule type" value="Genomic_DNA"/>
</dbReference>
<accession>U2T9X6</accession>
<comment type="caution">
    <text evidence="1">The sequence shown here is derived from an EMBL/GenBank/DDBJ whole genome shotgun (WGS) entry which is preliminary data.</text>
</comment>